<accession>A0A6C0LDR5</accession>
<name>A0A6C0LDR5_9ZZZZ</name>
<dbReference type="EMBL" id="MN740464">
    <property type="protein sequence ID" value="QHU27868.1"/>
    <property type="molecule type" value="Genomic_DNA"/>
</dbReference>
<reference evidence="1" key="1">
    <citation type="journal article" date="2020" name="Nature">
        <title>Giant virus diversity and host interactions through global metagenomics.</title>
        <authorList>
            <person name="Schulz F."/>
            <person name="Roux S."/>
            <person name="Paez-Espino D."/>
            <person name="Jungbluth S."/>
            <person name="Walsh D.A."/>
            <person name="Denef V.J."/>
            <person name="McMahon K.D."/>
            <person name="Konstantinidis K.T."/>
            <person name="Eloe-Fadrosh E.A."/>
            <person name="Kyrpides N.C."/>
            <person name="Woyke T."/>
        </authorList>
    </citation>
    <scope>NUCLEOTIDE SEQUENCE</scope>
    <source>
        <strain evidence="1">GVMAG-M-3300027769-26</strain>
    </source>
</reference>
<protein>
    <submittedName>
        <fullName evidence="1">Uncharacterized protein</fullName>
    </submittedName>
</protein>
<dbReference type="AlphaFoldDB" id="A0A6C0LDR5"/>
<organism evidence="1">
    <name type="scientific">viral metagenome</name>
    <dbReference type="NCBI Taxonomy" id="1070528"/>
    <lineage>
        <taxon>unclassified sequences</taxon>
        <taxon>metagenomes</taxon>
        <taxon>organismal metagenomes</taxon>
    </lineage>
</organism>
<proteinExistence type="predicted"/>
<sequence>MTSNNTAEYSIIQKKEIYKEVYDNIAVYIEWLNEIKRDGVDNEGRVRNPMCEGGLIYTNQDGLYSVLWNACVAAIQGSYNFTNIPRPTEVYYDNKLFNYLQNLKAIYRQSNGLPFV</sequence>
<evidence type="ECO:0000313" key="1">
    <source>
        <dbReference type="EMBL" id="QHU27868.1"/>
    </source>
</evidence>